<feature type="compositionally biased region" description="Polar residues" evidence="6">
    <location>
        <begin position="892"/>
        <end position="916"/>
    </location>
</feature>
<evidence type="ECO:0000256" key="5">
    <source>
        <dbReference type="ARBA" id="ARBA00023136"/>
    </source>
</evidence>
<dbReference type="VEuPathDB" id="FungiDB:BD410DRAFT_836306"/>
<dbReference type="PANTHER" id="PTHR17920">
    <property type="entry name" value="TRANSMEMBRANE AND COILED-COIL DOMAIN-CONTAINING PROTEIN 4 TMCO4"/>
    <property type="match status" value="1"/>
</dbReference>
<evidence type="ECO:0000256" key="2">
    <source>
        <dbReference type="ARBA" id="ARBA00009824"/>
    </source>
</evidence>
<keyword evidence="9" id="KW-1185">Reference proteome</keyword>
<dbReference type="PANTHER" id="PTHR17920:SF3">
    <property type="entry name" value="TRANSMEMBRANE AND COILED-COIL DOMAIN-CONTAINING PROTEIN 4"/>
    <property type="match status" value="1"/>
</dbReference>
<organism evidence="8 9">
    <name type="scientific">Rickenella mellea</name>
    <dbReference type="NCBI Taxonomy" id="50990"/>
    <lineage>
        <taxon>Eukaryota</taxon>
        <taxon>Fungi</taxon>
        <taxon>Dikarya</taxon>
        <taxon>Basidiomycota</taxon>
        <taxon>Agaricomycotina</taxon>
        <taxon>Agaricomycetes</taxon>
        <taxon>Hymenochaetales</taxon>
        <taxon>Rickenellaceae</taxon>
        <taxon>Rickenella</taxon>
    </lineage>
</organism>
<proteinExistence type="inferred from homology"/>
<feature type="region of interest" description="Disordered" evidence="6">
    <location>
        <begin position="1108"/>
        <end position="1142"/>
    </location>
</feature>
<sequence>MAPSAISPPGVVSSSKSPFDDDDDDEGWQDMPVIRPDTFASSYDEADHKKYHYVEPSRTNTKENAGVSNATGNLIDFDDYGNEWREKQAANENEYTRLRLNEENEADEVHLRTRYLFDEDKAMTPLSQMQQTKNMLTEAQRVAYVGLCALIAREMTRSLELVKSKELKDAIESMKLWAMKIMGRLYYHMELETQEQKMIESLSEHGVLSSDLVPALMTTHTVANPEYDPLEAKRQSDAKDEKDTAERLKLENEEEEDEGTDGQVLDVPAVEVDSSHLSPPPTGNEKFQTTTKVLAPSSPLPMPGVSTSLSAADQNVTLDIRWTVLCDLFLILIADSVYDARSRVLLENVAVKLGLGWLDVVRFEQRVTEALEIQEGVEKLEQKEVIEGRVKAARRRRYAMMGLATLGGGLVIGLSAGLLAPVIGAGLGAAFTTIGVTGTTGFLAGAGGAAVITTAGTLTGSSIAARGMARRTQQVRTFDLLPMHNNKRVNCIVTVSGFMTSSRDDVRLPFSVVDPIVGDVFSVLWEPEMLGETGSALKLLTTEVLSQVSTTVLQATVMTALMSALQWPILLTKLGYLIDNPWSNALDRAKAAGSVLADVLIQRHLGVRPITLIGFSLGARLIFYCLLELAKQKALGIVQDVFILGATLTAPRQKWLQARSVVSGRFVNGYARNDWVLNYLFRATSGGLSSIAGLRPVQDVPGLENVDVTDKIAGHMSYRTFMPLILDQLGFPVSADFFDEPEEPDFTEDRIVVREGEEAPKKKGWFSQGAKKPTTNSQRVSRPPGAYPVKSEGQKTAASPDDDLPERTEKVDLRPSSPVESTTETLRPPGPADSQSSLPIHAGFDFNAIKEVIGKEGLNLDELREPGPMLFRPPDLQPPSMRSESAPPLTMGETTPRNAPSVQRSSVEVTGNTQSDEAGPSSRRDLAANFARSLSMDHADGHPSPRNHPLTFDDNEEDNSTVSSRGVSSASQIPAAPSSSLGGSDRSLWSLEPQLPKEQLTTFGNGHALNDYGRISSPSRPEPAPTLSFGGSDGTVWAPDRPLSNQYDEFGATGNEQRKASFSASTDTLTLGDKTGNMTFMSSAPPMPYNPFSTSTAALSFGGQDGSVSSMNIANDGDPWRPPPLGNTTKKAATTLNSNPWQ</sequence>
<comment type="similarity">
    <text evidence="2">Belongs to the TMCO4 family.</text>
</comment>
<evidence type="ECO:0000256" key="7">
    <source>
        <dbReference type="SAM" id="Phobius"/>
    </source>
</evidence>
<evidence type="ECO:0000256" key="1">
    <source>
        <dbReference type="ARBA" id="ARBA00004141"/>
    </source>
</evidence>
<dbReference type="InterPro" id="IPR007941">
    <property type="entry name" value="DUF726"/>
</dbReference>
<feature type="region of interest" description="Disordered" evidence="6">
    <location>
        <begin position="223"/>
        <end position="264"/>
    </location>
</feature>
<feature type="compositionally biased region" description="Basic and acidic residues" evidence="6">
    <location>
        <begin position="747"/>
        <end position="761"/>
    </location>
</feature>
<feature type="region of interest" description="Disordered" evidence="6">
    <location>
        <begin position="1"/>
        <end position="33"/>
    </location>
</feature>
<feature type="compositionally biased region" description="Low complexity" evidence="6">
    <location>
        <begin position="960"/>
        <end position="980"/>
    </location>
</feature>
<feature type="compositionally biased region" description="Basic and acidic residues" evidence="6">
    <location>
        <begin position="230"/>
        <end position="251"/>
    </location>
</feature>
<name>A0A4Y7QHV4_9AGAM</name>
<comment type="subcellular location">
    <subcellularLocation>
        <location evidence="1">Membrane</location>
        <topology evidence="1">Multi-pass membrane protein</topology>
    </subcellularLocation>
</comment>
<keyword evidence="4 7" id="KW-1133">Transmembrane helix</keyword>
<feature type="compositionally biased region" description="Low complexity" evidence="6">
    <location>
        <begin position="7"/>
        <end position="17"/>
    </location>
</feature>
<feature type="compositionally biased region" description="Polar residues" evidence="6">
    <location>
        <begin position="1126"/>
        <end position="1142"/>
    </location>
</feature>
<dbReference type="GO" id="GO:0016020">
    <property type="term" value="C:membrane"/>
    <property type="evidence" value="ECO:0007669"/>
    <property type="project" value="UniProtKB-SubCell"/>
</dbReference>
<dbReference type="SUPFAM" id="SSF53474">
    <property type="entry name" value="alpha/beta-Hydrolases"/>
    <property type="match status" value="1"/>
</dbReference>
<dbReference type="EMBL" id="ML170161">
    <property type="protein sequence ID" value="TDL26409.1"/>
    <property type="molecule type" value="Genomic_DNA"/>
</dbReference>
<feature type="transmembrane region" description="Helical" evidence="7">
    <location>
        <begin position="398"/>
        <end position="423"/>
    </location>
</feature>
<evidence type="ECO:0000256" key="6">
    <source>
        <dbReference type="SAM" id="MobiDB-lite"/>
    </source>
</evidence>
<dbReference type="Pfam" id="PF05277">
    <property type="entry name" value="DUF726"/>
    <property type="match status" value="1"/>
</dbReference>
<dbReference type="AlphaFoldDB" id="A0A4Y7QHV4"/>
<feature type="region of interest" description="Disordered" evidence="6">
    <location>
        <begin position="1001"/>
        <end position="1032"/>
    </location>
</feature>
<evidence type="ECO:0000256" key="4">
    <source>
        <dbReference type="ARBA" id="ARBA00022989"/>
    </source>
</evidence>
<protein>
    <submittedName>
        <fullName evidence="8">DUF726-domain-containing protein</fullName>
    </submittedName>
</protein>
<reference evidence="8 9" key="1">
    <citation type="submission" date="2018-06" db="EMBL/GenBank/DDBJ databases">
        <title>A transcriptomic atlas of mushroom development highlights an independent origin of complex multicellularity.</title>
        <authorList>
            <consortium name="DOE Joint Genome Institute"/>
            <person name="Krizsan K."/>
            <person name="Almasi E."/>
            <person name="Merenyi Z."/>
            <person name="Sahu N."/>
            <person name="Viragh M."/>
            <person name="Koszo T."/>
            <person name="Mondo S."/>
            <person name="Kiss B."/>
            <person name="Balint B."/>
            <person name="Kues U."/>
            <person name="Barry K."/>
            <person name="Hegedus J.C."/>
            <person name="Henrissat B."/>
            <person name="Johnson J."/>
            <person name="Lipzen A."/>
            <person name="Ohm R."/>
            <person name="Nagy I."/>
            <person name="Pangilinan J."/>
            <person name="Yan J."/>
            <person name="Xiong Y."/>
            <person name="Grigoriev I.V."/>
            <person name="Hibbett D.S."/>
            <person name="Nagy L.G."/>
        </authorList>
    </citation>
    <scope>NUCLEOTIDE SEQUENCE [LARGE SCALE GENOMIC DNA]</scope>
    <source>
        <strain evidence="8 9">SZMC22713</strain>
    </source>
</reference>
<feature type="transmembrane region" description="Helical" evidence="7">
    <location>
        <begin position="443"/>
        <end position="465"/>
    </location>
</feature>
<dbReference type="Proteomes" id="UP000294933">
    <property type="component" value="Unassembled WGS sequence"/>
</dbReference>
<dbReference type="STRING" id="50990.A0A4Y7QHV4"/>
<feature type="region of interest" description="Disordered" evidence="6">
    <location>
        <begin position="740"/>
        <end position="839"/>
    </location>
</feature>
<keyword evidence="5 7" id="KW-0472">Membrane</keyword>
<evidence type="ECO:0000256" key="3">
    <source>
        <dbReference type="ARBA" id="ARBA00022692"/>
    </source>
</evidence>
<gene>
    <name evidence="8" type="ORF">BD410DRAFT_836306</name>
</gene>
<dbReference type="OrthoDB" id="277931at2759"/>
<keyword evidence="3 7" id="KW-0812">Transmembrane</keyword>
<dbReference type="InterPro" id="IPR029058">
    <property type="entry name" value="AB_hydrolase_fold"/>
</dbReference>
<evidence type="ECO:0000313" key="9">
    <source>
        <dbReference type="Proteomes" id="UP000294933"/>
    </source>
</evidence>
<accession>A0A4Y7QHV4</accession>
<evidence type="ECO:0000313" key="8">
    <source>
        <dbReference type="EMBL" id="TDL26409.1"/>
    </source>
</evidence>
<feature type="region of interest" description="Disordered" evidence="6">
    <location>
        <begin position="863"/>
        <end position="988"/>
    </location>
</feature>